<dbReference type="PANTHER" id="PTHR30404">
    <property type="entry name" value="N-ACETYLMURAMOYL-L-ALANINE AMIDASE"/>
    <property type="match status" value="1"/>
</dbReference>
<feature type="domain" description="MurNAc-LAA" evidence="3">
    <location>
        <begin position="199"/>
        <end position="318"/>
    </location>
</feature>
<name>A0A2B9EDG1_BACCE</name>
<dbReference type="Pfam" id="PF01520">
    <property type="entry name" value="Amidase_3"/>
    <property type="match status" value="1"/>
</dbReference>
<dbReference type="EMBL" id="NUHO01000010">
    <property type="protein sequence ID" value="PGM97766.1"/>
    <property type="molecule type" value="Genomic_DNA"/>
</dbReference>
<comment type="caution">
    <text evidence="4">The sequence shown here is derived from an EMBL/GenBank/DDBJ whole genome shotgun (WGS) entry which is preliminary data.</text>
</comment>
<dbReference type="GO" id="GO:0030288">
    <property type="term" value="C:outer membrane-bounded periplasmic space"/>
    <property type="evidence" value="ECO:0007669"/>
    <property type="project" value="TreeGrafter"/>
</dbReference>
<dbReference type="Proteomes" id="UP000222054">
    <property type="component" value="Unassembled WGS sequence"/>
</dbReference>
<feature type="compositionally biased region" description="Basic and acidic residues" evidence="2">
    <location>
        <begin position="36"/>
        <end position="62"/>
    </location>
</feature>
<keyword evidence="1" id="KW-0378">Hydrolase</keyword>
<evidence type="ECO:0000259" key="3">
    <source>
        <dbReference type="SMART" id="SM00646"/>
    </source>
</evidence>
<evidence type="ECO:0000313" key="5">
    <source>
        <dbReference type="Proteomes" id="UP000222054"/>
    </source>
</evidence>
<reference evidence="4 5" key="1">
    <citation type="submission" date="2017-09" db="EMBL/GenBank/DDBJ databases">
        <title>Large-scale bioinformatics analysis of Bacillus genomes uncovers conserved roles of natural products in bacterial physiology.</title>
        <authorList>
            <consortium name="Agbiome Team Llc"/>
            <person name="Bleich R.M."/>
            <person name="Grubbs K.J."/>
            <person name="Santa Maria K.C."/>
            <person name="Allen S.E."/>
            <person name="Farag S."/>
            <person name="Shank E.A."/>
            <person name="Bowers A."/>
        </authorList>
    </citation>
    <scope>NUCLEOTIDE SEQUENCE [LARGE SCALE GENOMIC DNA]</scope>
    <source>
        <strain evidence="4 5">AFS053130</strain>
    </source>
</reference>
<feature type="compositionally biased region" description="Basic and acidic residues" evidence="2">
    <location>
        <begin position="71"/>
        <end position="86"/>
    </location>
</feature>
<protein>
    <submittedName>
        <fullName evidence="4">N-acetylmuramoyl-L-alanine amidase</fullName>
    </submittedName>
</protein>
<dbReference type="SMART" id="SM00646">
    <property type="entry name" value="Ami_3"/>
    <property type="match status" value="1"/>
</dbReference>
<dbReference type="SUPFAM" id="SSF53187">
    <property type="entry name" value="Zn-dependent exopeptidases"/>
    <property type="match status" value="1"/>
</dbReference>
<dbReference type="CDD" id="cd02696">
    <property type="entry name" value="MurNAc-LAA"/>
    <property type="match status" value="1"/>
</dbReference>
<feature type="compositionally biased region" description="Low complexity" evidence="2">
    <location>
        <begin position="89"/>
        <end position="105"/>
    </location>
</feature>
<dbReference type="InterPro" id="IPR002508">
    <property type="entry name" value="MurNAc-LAA_cat"/>
</dbReference>
<dbReference type="Gene3D" id="3.40.630.40">
    <property type="entry name" value="Zn-dependent exopeptidases"/>
    <property type="match status" value="1"/>
</dbReference>
<evidence type="ECO:0000256" key="2">
    <source>
        <dbReference type="SAM" id="MobiDB-lite"/>
    </source>
</evidence>
<dbReference type="PANTHER" id="PTHR30404:SF0">
    <property type="entry name" value="N-ACETYLMURAMOYL-L-ALANINE AMIDASE AMIC"/>
    <property type="match status" value="1"/>
</dbReference>
<gene>
    <name evidence="4" type="ORF">CN958_01745</name>
</gene>
<sequence length="325" mass="36490">MKYIKIMSAIAVIGIYMGGCSQEQPKKETTSSVQEKNNDKKEDASVEKQQEEQEKKEKKEEPQAIQTSEQAETKQGEVATTEKKEAVLPAQQTEQQTEQPAQNNEQKVESNEKQEKFLVVIDPGHQQKANLNLEPIGPGATTQKYKVTDGTAGVVTKKRESVLVLEMAFILKEKLEAKGIQVLMTRTSHEVDISNKERATFANDHKANLFLRLHADGSENPNQSGFAVLTPAEGNQYTKEIYAESFQVSQTIVNKMRENHQVKVNGIKFRDDLSGFNWSKVPGVLLELGFMSNPEEDKKLSDPQYVNSLLQSVTDSVDEYRKNKA</sequence>
<proteinExistence type="predicted"/>
<dbReference type="InterPro" id="IPR050695">
    <property type="entry name" value="N-acetylmuramoyl_amidase_3"/>
</dbReference>
<dbReference type="GO" id="GO:0008745">
    <property type="term" value="F:N-acetylmuramoyl-L-alanine amidase activity"/>
    <property type="evidence" value="ECO:0007669"/>
    <property type="project" value="InterPro"/>
</dbReference>
<organism evidence="4 5">
    <name type="scientific">Bacillus cereus</name>
    <dbReference type="NCBI Taxonomy" id="1396"/>
    <lineage>
        <taxon>Bacteria</taxon>
        <taxon>Bacillati</taxon>
        <taxon>Bacillota</taxon>
        <taxon>Bacilli</taxon>
        <taxon>Bacillales</taxon>
        <taxon>Bacillaceae</taxon>
        <taxon>Bacillus</taxon>
        <taxon>Bacillus cereus group</taxon>
    </lineage>
</organism>
<accession>A0A2B9EDG1</accession>
<dbReference type="RefSeq" id="WP_098775615.1">
    <property type="nucleotide sequence ID" value="NZ_NUHO01000010.1"/>
</dbReference>
<evidence type="ECO:0000256" key="1">
    <source>
        <dbReference type="ARBA" id="ARBA00022801"/>
    </source>
</evidence>
<evidence type="ECO:0000313" key="4">
    <source>
        <dbReference type="EMBL" id="PGM97766.1"/>
    </source>
</evidence>
<feature type="region of interest" description="Disordered" evidence="2">
    <location>
        <begin position="20"/>
        <end position="112"/>
    </location>
</feature>
<dbReference type="GO" id="GO:0009253">
    <property type="term" value="P:peptidoglycan catabolic process"/>
    <property type="evidence" value="ECO:0007669"/>
    <property type="project" value="InterPro"/>
</dbReference>
<dbReference type="AlphaFoldDB" id="A0A2B9EDG1"/>